<comment type="cofactor">
    <cofactor evidence="1 12">
        <name>heme</name>
        <dbReference type="ChEBI" id="CHEBI:30413"/>
    </cofactor>
</comment>
<evidence type="ECO:0000256" key="12">
    <source>
        <dbReference type="PIRSR" id="PIRSR602401-1"/>
    </source>
</evidence>
<comment type="subcellular location">
    <subcellularLocation>
        <location evidence="2">Membrane</location>
        <topology evidence="2">Single-pass membrane protein</topology>
    </subcellularLocation>
</comment>
<dbReference type="PRINTS" id="PR00463">
    <property type="entry name" value="EP450I"/>
</dbReference>
<dbReference type="FunFam" id="1.10.630.10:FF:000012">
    <property type="entry name" value="Cytochrome P450 family protein"/>
    <property type="match status" value="1"/>
</dbReference>
<dbReference type="InterPro" id="IPR002401">
    <property type="entry name" value="Cyt_P450_E_grp-I"/>
</dbReference>
<protein>
    <submittedName>
        <fullName evidence="14">Cytochrome P450 89A2-like</fullName>
    </submittedName>
</protein>
<comment type="similarity">
    <text evidence="3 13">Belongs to the cytochrome P450 family.</text>
</comment>
<evidence type="ECO:0000256" key="7">
    <source>
        <dbReference type="ARBA" id="ARBA00022989"/>
    </source>
</evidence>
<dbReference type="InterPro" id="IPR017972">
    <property type="entry name" value="Cyt_P450_CS"/>
</dbReference>
<sequence>MELWFILVSTLCLCFLIRAIFFTLIPSHSSTPPLPPGPPPISLLASLFRIRNFFSQEFEHFLRNLHAKHGPIITLPIIPSNPAIFISDPSLAHQALVQNGAVFSNRPDEPPTASIINTNQHSISSAFYGPTWRLLRRNLTSRILHPTRLRSFSGTRKWVLDILIHRLESESESKDSVKIIDHLHHAMFSLLVFMCFGERLDEEQIRSVENVQRNLLVKFIKFNVLNFMPRVTRILFYKRWEELLQIRKEQEEVLIPLIRARKKAKEEHTVQNADHEDEGVVSYVDTLLDLELPEEKRKLHESELVSVASEFLNAGTDTTTTALQWIMANLVKYPHIQQRVFEEIRDVIGNKGGQDNYKEVKEEDLSKLLYLKAVILEGLRRHPPGHFLLPHAVSKDVVLGDYLVPKNGTINFMVAEMGWDPRVWENPMEFKPERFLKSEGEEVFDITGSKEIKMMPFGAGRRICPAYNLAMLHLEYFVANLVWNFEWKAANGDVDLSEKLEFTVVMKNPLQVHLTPRLN</sequence>
<evidence type="ECO:0000313" key="14">
    <source>
        <dbReference type="EMBL" id="KAF7811080.1"/>
    </source>
</evidence>
<evidence type="ECO:0000256" key="10">
    <source>
        <dbReference type="ARBA" id="ARBA00023033"/>
    </source>
</evidence>
<keyword evidence="11" id="KW-0472">Membrane</keyword>
<dbReference type="InterPro" id="IPR001128">
    <property type="entry name" value="Cyt_P450"/>
</dbReference>
<keyword evidence="10 13" id="KW-0503">Monooxygenase</keyword>
<evidence type="ECO:0000313" key="15">
    <source>
        <dbReference type="Proteomes" id="UP000634136"/>
    </source>
</evidence>
<proteinExistence type="inferred from homology"/>
<dbReference type="PANTHER" id="PTHR24298:SF800">
    <property type="entry name" value="CYTOCHROME P450 89A2-RELATED"/>
    <property type="match status" value="1"/>
</dbReference>
<evidence type="ECO:0000256" key="11">
    <source>
        <dbReference type="ARBA" id="ARBA00023136"/>
    </source>
</evidence>
<keyword evidence="6 12" id="KW-0479">Metal-binding</keyword>
<evidence type="ECO:0000256" key="6">
    <source>
        <dbReference type="ARBA" id="ARBA00022723"/>
    </source>
</evidence>
<dbReference type="GO" id="GO:0020037">
    <property type="term" value="F:heme binding"/>
    <property type="evidence" value="ECO:0007669"/>
    <property type="project" value="InterPro"/>
</dbReference>
<evidence type="ECO:0000256" key="5">
    <source>
        <dbReference type="ARBA" id="ARBA00022692"/>
    </source>
</evidence>
<keyword evidence="15" id="KW-1185">Reference proteome</keyword>
<dbReference type="SUPFAM" id="SSF48264">
    <property type="entry name" value="Cytochrome P450"/>
    <property type="match status" value="1"/>
</dbReference>
<gene>
    <name evidence="14" type="ORF">G2W53_032056</name>
</gene>
<evidence type="ECO:0000256" key="8">
    <source>
        <dbReference type="ARBA" id="ARBA00023002"/>
    </source>
</evidence>
<keyword evidence="4 12" id="KW-0349">Heme</keyword>
<dbReference type="GO" id="GO:0016020">
    <property type="term" value="C:membrane"/>
    <property type="evidence" value="ECO:0007669"/>
    <property type="project" value="UniProtKB-SubCell"/>
</dbReference>
<name>A0A834SY48_9FABA</name>
<feature type="binding site" description="axial binding residue" evidence="12">
    <location>
        <position position="464"/>
    </location>
    <ligand>
        <name>heme</name>
        <dbReference type="ChEBI" id="CHEBI:30413"/>
    </ligand>
    <ligandPart>
        <name>Fe</name>
        <dbReference type="ChEBI" id="CHEBI:18248"/>
    </ligandPart>
</feature>
<dbReference type="EMBL" id="JAAIUW010000010">
    <property type="protein sequence ID" value="KAF7811080.1"/>
    <property type="molecule type" value="Genomic_DNA"/>
</dbReference>
<evidence type="ECO:0000256" key="4">
    <source>
        <dbReference type="ARBA" id="ARBA00022617"/>
    </source>
</evidence>
<keyword evidence="9 12" id="KW-0408">Iron</keyword>
<evidence type="ECO:0000256" key="9">
    <source>
        <dbReference type="ARBA" id="ARBA00023004"/>
    </source>
</evidence>
<dbReference type="Gene3D" id="1.10.630.10">
    <property type="entry name" value="Cytochrome P450"/>
    <property type="match status" value="1"/>
</dbReference>
<organism evidence="14 15">
    <name type="scientific">Senna tora</name>
    <dbReference type="NCBI Taxonomy" id="362788"/>
    <lineage>
        <taxon>Eukaryota</taxon>
        <taxon>Viridiplantae</taxon>
        <taxon>Streptophyta</taxon>
        <taxon>Embryophyta</taxon>
        <taxon>Tracheophyta</taxon>
        <taxon>Spermatophyta</taxon>
        <taxon>Magnoliopsida</taxon>
        <taxon>eudicotyledons</taxon>
        <taxon>Gunneridae</taxon>
        <taxon>Pentapetalae</taxon>
        <taxon>rosids</taxon>
        <taxon>fabids</taxon>
        <taxon>Fabales</taxon>
        <taxon>Fabaceae</taxon>
        <taxon>Caesalpinioideae</taxon>
        <taxon>Cassia clade</taxon>
        <taxon>Senna</taxon>
    </lineage>
</organism>
<evidence type="ECO:0000256" key="2">
    <source>
        <dbReference type="ARBA" id="ARBA00004167"/>
    </source>
</evidence>
<comment type="caution">
    <text evidence="14">The sequence shown here is derived from an EMBL/GenBank/DDBJ whole genome shotgun (WGS) entry which is preliminary data.</text>
</comment>
<accession>A0A834SY48</accession>
<reference evidence="14" key="1">
    <citation type="submission" date="2020-09" db="EMBL/GenBank/DDBJ databases">
        <title>Genome-Enabled Discovery of Anthraquinone Biosynthesis in Senna tora.</title>
        <authorList>
            <person name="Kang S.-H."/>
            <person name="Pandey R.P."/>
            <person name="Lee C.-M."/>
            <person name="Sim J.-S."/>
            <person name="Jeong J.-T."/>
            <person name="Choi B.-S."/>
            <person name="Jung M."/>
            <person name="Ginzburg D."/>
            <person name="Zhao K."/>
            <person name="Won S.Y."/>
            <person name="Oh T.-J."/>
            <person name="Yu Y."/>
            <person name="Kim N.-H."/>
            <person name="Lee O.R."/>
            <person name="Lee T.-H."/>
            <person name="Bashyal P."/>
            <person name="Kim T.-S."/>
            <person name="Lee W.-H."/>
            <person name="Kawkins C."/>
            <person name="Kim C.-K."/>
            <person name="Kim J.S."/>
            <person name="Ahn B.O."/>
            <person name="Rhee S.Y."/>
            <person name="Sohng J.K."/>
        </authorList>
    </citation>
    <scope>NUCLEOTIDE SEQUENCE</scope>
    <source>
        <tissue evidence="14">Leaf</tissue>
    </source>
</reference>
<dbReference type="GO" id="GO:0016709">
    <property type="term" value="F:oxidoreductase activity, acting on paired donors, with incorporation or reduction of molecular oxygen, NAD(P)H as one donor, and incorporation of one atom of oxygen"/>
    <property type="evidence" value="ECO:0007669"/>
    <property type="project" value="TreeGrafter"/>
</dbReference>
<evidence type="ECO:0000256" key="13">
    <source>
        <dbReference type="RuleBase" id="RU000461"/>
    </source>
</evidence>
<keyword evidence="5" id="KW-0812">Transmembrane</keyword>
<dbReference type="Proteomes" id="UP000634136">
    <property type="component" value="Unassembled WGS sequence"/>
</dbReference>
<dbReference type="PROSITE" id="PS00086">
    <property type="entry name" value="CYTOCHROME_P450"/>
    <property type="match status" value="1"/>
</dbReference>
<dbReference type="PRINTS" id="PR00385">
    <property type="entry name" value="P450"/>
</dbReference>
<evidence type="ECO:0000256" key="1">
    <source>
        <dbReference type="ARBA" id="ARBA00001971"/>
    </source>
</evidence>
<dbReference type="PANTHER" id="PTHR24298">
    <property type="entry name" value="FLAVONOID 3'-MONOOXYGENASE-RELATED"/>
    <property type="match status" value="1"/>
</dbReference>
<dbReference type="AlphaFoldDB" id="A0A834SY48"/>
<evidence type="ECO:0000256" key="3">
    <source>
        <dbReference type="ARBA" id="ARBA00010617"/>
    </source>
</evidence>
<dbReference type="OrthoDB" id="1055148at2759"/>
<dbReference type="InterPro" id="IPR051103">
    <property type="entry name" value="Plant_metabolite_P450s"/>
</dbReference>
<dbReference type="CDD" id="cd11075">
    <property type="entry name" value="CYP77_89"/>
    <property type="match status" value="1"/>
</dbReference>
<keyword evidence="8 13" id="KW-0560">Oxidoreductase</keyword>
<dbReference type="GO" id="GO:0005506">
    <property type="term" value="F:iron ion binding"/>
    <property type="evidence" value="ECO:0007669"/>
    <property type="project" value="InterPro"/>
</dbReference>
<dbReference type="Pfam" id="PF00067">
    <property type="entry name" value="p450"/>
    <property type="match status" value="1"/>
</dbReference>
<dbReference type="InterPro" id="IPR036396">
    <property type="entry name" value="Cyt_P450_sf"/>
</dbReference>
<keyword evidence="7" id="KW-1133">Transmembrane helix</keyword>